<dbReference type="SUPFAM" id="SSF81901">
    <property type="entry name" value="HCP-like"/>
    <property type="match status" value="1"/>
</dbReference>
<gene>
    <name evidence="2" type="ORF">MNB_SV-3-213</name>
</gene>
<evidence type="ECO:0000256" key="1">
    <source>
        <dbReference type="SAM" id="Phobius"/>
    </source>
</evidence>
<organism evidence="2">
    <name type="scientific">hydrothermal vent metagenome</name>
    <dbReference type="NCBI Taxonomy" id="652676"/>
    <lineage>
        <taxon>unclassified sequences</taxon>
        <taxon>metagenomes</taxon>
        <taxon>ecological metagenomes</taxon>
    </lineage>
</organism>
<keyword evidence="1" id="KW-0812">Transmembrane</keyword>
<dbReference type="InterPro" id="IPR006597">
    <property type="entry name" value="Sel1-like"/>
</dbReference>
<sequence>MQIKDIIENQEYVELYVILFLIFFIPWFISHTVKYYRAERRKVRHLHRFAREGESLSQYELAKRYAKGQAVRKSCQNAAFLSQKAAFSGDDRAQELLEKILKKRKC</sequence>
<keyword evidence="1" id="KW-1133">Transmembrane helix</keyword>
<accession>A0A1W1BJC2</accession>
<dbReference type="AlphaFoldDB" id="A0A1W1BJC2"/>
<dbReference type="EMBL" id="FPHI01000006">
    <property type="protein sequence ID" value="SFV53561.1"/>
    <property type="molecule type" value="Genomic_DNA"/>
</dbReference>
<dbReference type="SMART" id="SM00671">
    <property type="entry name" value="SEL1"/>
    <property type="match status" value="1"/>
</dbReference>
<dbReference type="Gene3D" id="1.25.40.10">
    <property type="entry name" value="Tetratricopeptide repeat domain"/>
    <property type="match status" value="1"/>
</dbReference>
<keyword evidence="1" id="KW-0472">Membrane</keyword>
<evidence type="ECO:0000313" key="2">
    <source>
        <dbReference type="EMBL" id="SFV53561.1"/>
    </source>
</evidence>
<reference evidence="2" key="1">
    <citation type="submission" date="2016-10" db="EMBL/GenBank/DDBJ databases">
        <authorList>
            <person name="de Groot N.N."/>
        </authorList>
    </citation>
    <scope>NUCLEOTIDE SEQUENCE</scope>
</reference>
<protein>
    <submittedName>
        <fullName evidence="2">Uncharacterized protein</fullName>
    </submittedName>
</protein>
<name>A0A1W1BJC2_9ZZZZ</name>
<feature type="transmembrane region" description="Helical" evidence="1">
    <location>
        <begin position="15"/>
        <end position="36"/>
    </location>
</feature>
<proteinExistence type="predicted"/>
<dbReference type="InterPro" id="IPR011990">
    <property type="entry name" value="TPR-like_helical_dom_sf"/>
</dbReference>